<evidence type="ECO:0000256" key="2">
    <source>
        <dbReference type="ARBA" id="ARBA00022490"/>
    </source>
</evidence>
<name>A0A8J6EBF7_9EUKA</name>
<evidence type="ECO:0000313" key="9">
    <source>
        <dbReference type="Proteomes" id="UP000717585"/>
    </source>
</evidence>
<organism evidence="8 9">
    <name type="scientific">Carpediemonas membranifera</name>
    <dbReference type="NCBI Taxonomy" id="201153"/>
    <lineage>
        <taxon>Eukaryota</taxon>
        <taxon>Metamonada</taxon>
        <taxon>Carpediemonas-like organisms</taxon>
        <taxon>Carpediemonas</taxon>
    </lineage>
</organism>
<dbReference type="PROSITE" id="PS51396">
    <property type="entry name" value="PUL"/>
    <property type="match status" value="1"/>
</dbReference>
<dbReference type="InterPro" id="IPR015155">
    <property type="entry name" value="PFU"/>
</dbReference>
<dbReference type="PROSITE" id="PS50082">
    <property type="entry name" value="WD_REPEATS_2"/>
    <property type="match status" value="2"/>
</dbReference>
<dbReference type="GO" id="GO:0005634">
    <property type="term" value="C:nucleus"/>
    <property type="evidence" value="ECO:0007669"/>
    <property type="project" value="TreeGrafter"/>
</dbReference>
<keyword evidence="3 5" id="KW-0853">WD repeat</keyword>
<keyword evidence="9" id="KW-1185">Reference proteome</keyword>
<dbReference type="InterPro" id="IPR038122">
    <property type="entry name" value="PFU_sf"/>
</dbReference>
<dbReference type="InterPro" id="IPR011989">
    <property type="entry name" value="ARM-like"/>
</dbReference>
<dbReference type="GO" id="GO:0010992">
    <property type="term" value="P:ubiquitin recycling"/>
    <property type="evidence" value="ECO:0007669"/>
    <property type="project" value="TreeGrafter"/>
</dbReference>
<evidence type="ECO:0000259" key="6">
    <source>
        <dbReference type="PROSITE" id="PS51394"/>
    </source>
</evidence>
<dbReference type="Gene3D" id="1.25.10.10">
    <property type="entry name" value="Leucine-rich Repeat Variant"/>
    <property type="match status" value="1"/>
</dbReference>
<keyword evidence="4" id="KW-0677">Repeat</keyword>
<reference evidence="8" key="1">
    <citation type="submission" date="2021-05" db="EMBL/GenBank/DDBJ databases">
        <title>A free-living protist that lacks canonical eukaryotic 1 DNA replication and segregation systems.</title>
        <authorList>
            <person name="Salas-Leiva D.E."/>
            <person name="Tromer E.C."/>
            <person name="Curtis B.A."/>
            <person name="Jerlstrom-Hultqvist J."/>
            <person name="Kolisko M."/>
            <person name="Yi Z."/>
            <person name="Salas-Leiva J.S."/>
            <person name="Gallot-Lavallee L."/>
            <person name="Kops G.J.P.L."/>
            <person name="Archibald J.M."/>
            <person name="Simpson A.G.B."/>
            <person name="Roger A.J."/>
        </authorList>
    </citation>
    <scope>NUCLEOTIDE SEQUENCE</scope>
    <source>
        <strain evidence="8">BICM</strain>
    </source>
</reference>
<dbReference type="PROSITE" id="PS51394">
    <property type="entry name" value="PFU"/>
    <property type="match status" value="1"/>
</dbReference>
<dbReference type="AlphaFoldDB" id="A0A8J6EBF7"/>
<dbReference type="EMBL" id="JAHDYR010000003">
    <property type="protein sequence ID" value="KAG9397075.1"/>
    <property type="molecule type" value="Genomic_DNA"/>
</dbReference>
<comment type="caution">
    <text evidence="8">The sequence shown here is derived from an EMBL/GenBank/DDBJ whole genome shotgun (WGS) entry which is preliminary data.</text>
</comment>
<evidence type="ECO:0000256" key="3">
    <source>
        <dbReference type="ARBA" id="ARBA00022574"/>
    </source>
</evidence>
<dbReference type="InterPro" id="IPR015943">
    <property type="entry name" value="WD40/YVTN_repeat-like_dom_sf"/>
</dbReference>
<dbReference type="InterPro" id="IPR001680">
    <property type="entry name" value="WD40_rpt"/>
</dbReference>
<dbReference type="PANTHER" id="PTHR19849:SF0">
    <property type="entry name" value="PHOSPHOLIPASE A-2-ACTIVATING PROTEIN"/>
    <property type="match status" value="1"/>
</dbReference>
<dbReference type="SUPFAM" id="SSF50978">
    <property type="entry name" value="WD40 repeat-like"/>
    <property type="match status" value="1"/>
</dbReference>
<dbReference type="PROSITE" id="PS50294">
    <property type="entry name" value="WD_REPEATS_REGION"/>
    <property type="match status" value="2"/>
</dbReference>
<proteinExistence type="predicted"/>
<feature type="domain" description="PUL" evidence="7">
    <location>
        <begin position="460"/>
        <end position="711"/>
    </location>
</feature>
<dbReference type="PANTHER" id="PTHR19849">
    <property type="entry name" value="PHOSPHOLIPASE A-2-ACTIVATING PROTEIN"/>
    <property type="match status" value="1"/>
</dbReference>
<evidence type="ECO:0000256" key="5">
    <source>
        <dbReference type="PROSITE-ProRule" id="PRU00221"/>
    </source>
</evidence>
<evidence type="ECO:0000313" key="8">
    <source>
        <dbReference type="EMBL" id="KAG9397075.1"/>
    </source>
</evidence>
<dbReference type="InterPro" id="IPR036322">
    <property type="entry name" value="WD40_repeat_dom_sf"/>
</dbReference>
<dbReference type="GO" id="GO:0043161">
    <property type="term" value="P:proteasome-mediated ubiquitin-dependent protein catabolic process"/>
    <property type="evidence" value="ECO:0007669"/>
    <property type="project" value="TreeGrafter"/>
</dbReference>
<sequence>MNILTFSQLHNQAARGVVCIDERRILSVGYDGNIVLSTIDENATLTATKTANAHTNSIQCVAYSKGMIVTGGMDDVARIHSFPDLKQTAVLAGHTGHVSAVAIQPERQIIATGSWDHTVRLWTSSGDEICTIHGHTQPVLTVAFVTVAGDEYLVSGSADGTAIVWSMKSDPPARTHTFVFGEKIVVRRIAVMDQDIGLVAIICNNGTIKLAAVSEGQFFDELHDVANELAYAITSPDNNSFVSGGESGVVTRWVSNKVQVKSTVPAAVWDISTHGDLTAVAASDGCVYVFSPQEPSRVVKTAFDERMAAKKLPSVGGINPAEIQAKKEALKTKGQTDGEQRFARDGDSVGVFIWSAAQQEWQCLGHVVDQPSGPQTLNGKTYDYVFDVEIEDAKGRKLKLGYNKGENAWTVAQKWITEHKLPMHFLQEVAEFIIKNAGSGAASNNGPGTQYSSGPATKSPTAPAAAECIYFHEGDLCRVIEKLEELVAGSLTEVDQFPTDQEYTAVASVAEPDLIEKGTGTLIYQFAMKALNTWPAETLFPVLDVLRLITGKNMTHASFDFIKSELPTPILSEETVFDLLERKGDNIRVLLPLTRLLTNHHQAVSPEMLPSLLTNLVRPDNKQIVLARRAFLSLCLNKALMDPSEEARRIMPAIATSTEPFIEDPLASQLWVHLVAELKRRGYSEDLPVDRARAVAAASTDRKTKDAMRLL</sequence>
<accession>A0A8J6EBF7</accession>
<keyword evidence="2" id="KW-0963">Cytoplasm</keyword>
<dbReference type="Gene3D" id="3.10.20.870">
    <property type="entry name" value="PFU (PLAA family ubiquitin binding), C-terminal domain"/>
    <property type="match status" value="1"/>
</dbReference>
<dbReference type="Proteomes" id="UP000717585">
    <property type="component" value="Unassembled WGS sequence"/>
</dbReference>
<feature type="domain" description="PFU" evidence="6">
    <location>
        <begin position="353"/>
        <end position="447"/>
    </location>
</feature>
<comment type="subcellular location">
    <subcellularLocation>
        <location evidence="1">Cytoplasm</location>
    </subcellularLocation>
</comment>
<dbReference type="GO" id="GO:0005737">
    <property type="term" value="C:cytoplasm"/>
    <property type="evidence" value="ECO:0007669"/>
    <property type="project" value="UniProtKB-SubCell"/>
</dbReference>
<dbReference type="SMART" id="SM00320">
    <property type="entry name" value="WD40"/>
    <property type="match status" value="6"/>
</dbReference>
<protein>
    <submittedName>
        <fullName evidence="8">PFU (PLAA family ubiquitin binding)</fullName>
    </submittedName>
</protein>
<evidence type="ECO:0000256" key="4">
    <source>
        <dbReference type="ARBA" id="ARBA00022737"/>
    </source>
</evidence>
<gene>
    <name evidence="8" type="ORF">J8273_0983</name>
</gene>
<dbReference type="Pfam" id="PF00400">
    <property type="entry name" value="WD40"/>
    <property type="match status" value="2"/>
</dbReference>
<feature type="repeat" description="WD" evidence="5">
    <location>
        <begin position="132"/>
        <end position="175"/>
    </location>
</feature>
<feature type="repeat" description="WD" evidence="5">
    <location>
        <begin position="91"/>
        <end position="122"/>
    </location>
</feature>
<dbReference type="Gene3D" id="2.130.10.10">
    <property type="entry name" value="YVTN repeat-like/Quinoprotein amine dehydrogenase"/>
    <property type="match status" value="2"/>
</dbReference>
<evidence type="ECO:0000256" key="1">
    <source>
        <dbReference type="ARBA" id="ARBA00004496"/>
    </source>
</evidence>
<dbReference type="OrthoDB" id="10265988at2759"/>
<evidence type="ECO:0000259" key="7">
    <source>
        <dbReference type="PROSITE" id="PS51396"/>
    </source>
</evidence>
<dbReference type="InterPro" id="IPR013535">
    <property type="entry name" value="PUL_dom"/>
</dbReference>
<dbReference type="GO" id="GO:0043130">
    <property type="term" value="F:ubiquitin binding"/>
    <property type="evidence" value="ECO:0007669"/>
    <property type="project" value="TreeGrafter"/>
</dbReference>
<dbReference type="Pfam" id="PF09070">
    <property type="entry name" value="PFU"/>
    <property type="match status" value="1"/>
</dbReference>